<evidence type="ECO:0000256" key="3">
    <source>
        <dbReference type="HAMAP-Rule" id="MF_01622"/>
    </source>
</evidence>
<reference evidence="5 6" key="1">
    <citation type="submission" date="2022-01" db="EMBL/GenBank/DDBJ databases">
        <title>Whole genome-based taxonomy of the Shewanellaceae.</title>
        <authorList>
            <person name="Martin-Rodriguez A.J."/>
        </authorList>
    </citation>
    <scope>NUCLEOTIDE SEQUENCE [LARGE SCALE GENOMIC DNA]</scope>
    <source>
        <strain evidence="5 6">DSM 24955</strain>
    </source>
</reference>
<keyword evidence="1 3" id="KW-0808">Transferase</keyword>
<accession>A0ABT0KTV5</accession>
<dbReference type="GO" id="GO:0016740">
    <property type="term" value="F:transferase activity"/>
    <property type="evidence" value="ECO:0007669"/>
    <property type="project" value="UniProtKB-KW"/>
</dbReference>
<keyword evidence="2 3" id="KW-0711">Selenium</keyword>
<dbReference type="SUPFAM" id="SSF52821">
    <property type="entry name" value="Rhodanese/Cell cycle control phosphatase"/>
    <property type="match status" value="1"/>
</dbReference>
<comment type="similarity">
    <text evidence="3">Belongs to the SelU family.</text>
</comment>
<protein>
    <recommendedName>
        <fullName evidence="3">tRNA 2-selenouridine synthase</fullName>
        <ecNumber evidence="3">2.9.1.3</ecNumber>
    </recommendedName>
</protein>
<evidence type="ECO:0000259" key="4">
    <source>
        <dbReference type="PROSITE" id="PS50206"/>
    </source>
</evidence>
<comment type="catalytic activity">
    <reaction evidence="3">
        <text>5-methylaminomethyl-2-thiouridine(34) in tRNA + selenophosphate + (2E)-geranyl diphosphate + H2O + H(+) = 5-methylaminomethyl-2-selenouridine(34) in tRNA + (2E)-thiogeraniol + phosphate + diphosphate</text>
        <dbReference type="Rhea" id="RHEA:42716"/>
        <dbReference type="Rhea" id="RHEA-COMP:10195"/>
        <dbReference type="Rhea" id="RHEA-COMP:10196"/>
        <dbReference type="ChEBI" id="CHEBI:15377"/>
        <dbReference type="ChEBI" id="CHEBI:15378"/>
        <dbReference type="ChEBI" id="CHEBI:16144"/>
        <dbReference type="ChEBI" id="CHEBI:33019"/>
        <dbReference type="ChEBI" id="CHEBI:43474"/>
        <dbReference type="ChEBI" id="CHEBI:58057"/>
        <dbReference type="ChEBI" id="CHEBI:74455"/>
        <dbReference type="ChEBI" id="CHEBI:82743"/>
        <dbReference type="ChEBI" id="CHEBI:143703"/>
        <dbReference type="EC" id="2.9.1.3"/>
    </reaction>
</comment>
<comment type="caution">
    <text evidence="5">The sequence shown here is derived from an EMBL/GenBank/DDBJ whole genome shotgun (WGS) entry which is preliminary data.</text>
</comment>
<dbReference type="HAMAP" id="MF_01622">
    <property type="entry name" value="tRNA_sel_U_synth"/>
    <property type="match status" value="1"/>
</dbReference>
<dbReference type="NCBIfam" id="NF008751">
    <property type="entry name" value="PRK11784.1-3"/>
    <property type="match status" value="1"/>
</dbReference>
<organism evidence="5 6">
    <name type="scientific">Shewanella electrodiphila</name>
    <dbReference type="NCBI Taxonomy" id="934143"/>
    <lineage>
        <taxon>Bacteria</taxon>
        <taxon>Pseudomonadati</taxon>
        <taxon>Pseudomonadota</taxon>
        <taxon>Gammaproteobacteria</taxon>
        <taxon>Alteromonadales</taxon>
        <taxon>Shewanellaceae</taxon>
        <taxon>Shewanella</taxon>
    </lineage>
</organism>
<evidence type="ECO:0000256" key="1">
    <source>
        <dbReference type="ARBA" id="ARBA00022679"/>
    </source>
</evidence>
<dbReference type="Gene3D" id="3.40.250.10">
    <property type="entry name" value="Rhodanese-like domain"/>
    <property type="match status" value="1"/>
</dbReference>
<comment type="function">
    <text evidence="3">Involved in the post-transcriptional modification of the uridine at the wobble position (U34) of tRNA(Lys), tRNA(Glu) and tRNA(Gln). Catalyzes the conversion of 2-thiouridine (S2U-RNA) to 2-selenouridine (Se2U-RNA). Acts in a two-step process involving geranylation of 2-thiouridine (S2U) to S-geranyl-2-thiouridine (geS2U) and subsequent selenation of the latter derivative to 2-selenouridine (Se2U) in the tRNA chain.</text>
</comment>
<dbReference type="PANTHER" id="PTHR30401:SF0">
    <property type="entry name" value="TRNA 2-SELENOURIDINE SYNTHASE"/>
    <property type="match status" value="1"/>
</dbReference>
<evidence type="ECO:0000313" key="6">
    <source>
        <dbReference type="Proteomes" id="UP001202134"/>
    </source>
</evidence>
<evidence type="ECO:0000313" key="5">
    <source>
        <dbReference type="EMBL" id="MCL1047281.1"/>
    </source>
</evidence>
<dbReference type="RefSeq" id="WP_248956700.1">
    <property type="nucleotide sequence ID" value="NZ_JAKIKU010000012.1"/>
</dbReference>
<dbReference type="NCBIfam" id="NF008750">
    <property type="entry name" value="PRK11784.1-2"/>
    <property type="match status" value="1"/>
</dbReference>
<evidence type="ECO:0000256" key="2">
    <source>
        <dbReference type="ARBA" id="ARBA00023266"/>
    </source>
</evidence>
<dbReference type="InterPro" id="IPR058840">
    <property type="entry name" value="AAA_SelU"/>
</dbReference>
<dbReference type="EC" id="2.9.1.3" evidence="3"/>
<comment type="catalytic activity">
    <reaction evidence="3">
        <text>5-methylaminomethyl-2-(Se-phospho)selenouridine(34) in tRNA + H2O = 5-methylaminomethyl-2-selenouridine(34) in tRNA + phosphate</text>
        <dbReference type="Rhea" id="RHEA:60176"/>
        <dbReference type="Rhea" id="RHEA-COMP:10196"/>
        <dbReference type="Rhea" id="RHEA-COMP:15523"/>
        <dbReference type="ChEBI" id="CHEBI:15377"/>
        <dbReference type="ChEBI" id="CHEBI:43474"/>
        <dbReference type="ChEBI" id="CHEBI:82743"/>
        <dbReference type="ChEBI" id="CHEBI:143702"/>
    </reaction>
</comment>
<feature type="domain" description="Rhodanese" evidence="4">
    <location>
        <begin position="15"/>
        <end position="138"/>
    </location>
</feature>
<dbReference type="SMART" id="SM00450">
    <property type="entry name" value="RHOD"/>
    <property type="match status" value="1"/>
</dbReference>
<dbReference type="PANTHER" id="PTHR30401">
    <property type="entry name" value="TRNA 2-SELENOURIDINE SYNTHASE"/>
    <property type="match status" value="1"/>
</dbReference>
<dbReference type="Pfam" id="PF26341">
    <property type="entry name" value="AAA_SelU"/>
    <property type="match status" value="1"/>
</dbReference>
<dbReference type="InterPro" id="IPR001763">
    <property type="entry name" value="Rhodanese-like_dom"/>
</dbReference>
<comment type="catalytic activity">
    <reaction evidence="3">
        <text>5-methylaminomethyl-S-(2E)-geranyl-thiouridine(34) in tRNA + selenophosphate + H(+) = 5-methylaminomethyl-2-(Se-phospho)selenouridine(34) in tRNA + (2E)-thiogeraniol</text>
        <dbReference type="Rhea" id="RHEA:60172"/>
        <dbReference type="Rhea" id="RHEA-COMP:14654"/>
        <dbReference type="Rhea" id="RHEA-COMP:15523"/>
        <dbReference type="ChEBI" id="CHEBI:15378"/>
        <dbReference type="ChEBI" id="CHEBI:16144"/>
        <dbReference type="ChEBI" id="CHEBI:140632"/>
        <dbReference type="ChEBI" id="CHEBI:143702"/>
        <dbReference type="ChEBI" id="CHEBI:143703"/>
    </reaction>
</comment>
<gene>
    <name evidence="5" type="primary">mnmH</name>
    <name evidence="3" type="synonym">selU</name>
    <name evidence="5" type="ORF">L2737_18435</name>
</gene>
<feature type="active site" description="S-selanylcysteine intermediate" evidence="3">
    <location>
        <position position="98"/>
    </location>
</feature>
<proteinExistence type="inferred from homology"/>
<sequence length="374" mass="42419">MAVNMIADSEYQRIFIEDVSLLDVRAPVEFIKGAFGRSTNIGLMTDDERKQVGTCYKLHGQDAAIALGHSLVNGNTKQQRIEAWQQYIAAHPNAYLYCFRGGLRSKLSQQWIKEAGIDIPYIEGGYKAMRQYLIKTIEQASTEQPLLILSGITGSGKTDLLLQRHEAIDLEGLANHRGSSFGKNIDPQPTQINFENNLAIKLLKQQHIASTFTLLEDESYLIGRSAIPQVFYQAMQRSPIIVLEESFQNRLNRLHKAYVADKSAAYINRFGAEAGQHAFSEYLLNSINSIKKRLGGQQHAELTTLIEQAINSQFNRNDLSAHFDWITSLLRHYYDPMYQYQLSKKQQRVIFSGDHQAIHDWLSSKGHSNISLSR</sequence>
<dbReference type="Proteomes" id="UP001202134">
    <property type="component" value="Unassembled WGS sequence"/>
</dbReference>
<dbReference type="PROSITE" id="PS50206">
    <property type="entry name" value="RHODANESE_3"/>
    <property type="match status" value="1"/>
</dbReference>
<name>A0ABT0KTV5_9GAMM</name>
<dbReference type="InterPro" id="IPR036873">
    <property type="entry name" value="Rhodanese-like_dom_sf"/>
</dbReference>
<dbReference type="EMBL" id="JAKIKU010000012">
    <property type="protein sequence ID" value="MCL1047281.1"/>
    <property type="molecule type" value="Genomic_DNA"/>
</dbReference>
<comment type="subunit">
    <text evidence="3">Monomer.</text>
</comment>
<dbReference type="InterPro" id="IPR017582">
    <property type="entry name" value="SelU"/>
</dbReference>
<dbReference type="NCBIfam" id="TIGR03167">
    <property type="entry name" value="tRNA_sel_U_synt"/>
    <property type="match status" value="1"/>
</dbReference>
<comment type="catalytic activity">
    <reaction evidence="3">
        <text>5-methylaminomethyl-2-thiouridine(34) in tRNA + (2E)-geranyl diphosphate = 5-methylaminomethyl-S-(2E)-geranyl-thiouridine(34) in tRNA + diphosphate</text>
        <dbReference type="Rhea" id="RHEA:14085"/>
        <dbReference type="Rhea" id="RHEA-COMP:10195"/>
        <dbReference type="Rhea" id="RHEA-COMP:14654"/>
        <dbReference type="ChEBI" id="CHEBI:33019"/>
        <dbReference type="ChEBI" id="CHEBI:58057"/>
        <dbReference type="ChEBI" id="CHEBI:74455"/>
        <dbReference type="ChEBI" id="CHEBI:140632"/>
    </reaction>
</comment>
<keyword evidence="6" id="KW-1185">Reference proteome</keyword>